<dbReference type="SUPFAM" id="SSF54593">
    <property type="entry name" value="Glyoxalase/Bleomycin resistance protein/Dihydroxybiphenyl dioxygenase"/>
    <property type="match status" value="1"/>
</dbReference>
<organism evidence="5 6">
    <name type="scientific">Algoriphagus boseongensis</name>
    <dbReference type="NCBI Taxonomy" id="1442587"/>
    <lineage>
        <taxon>Bacteria</taxon>
        <taxon>Pseudomonadati</taxon>
        <taxon>Bacteroidota</taxon>
        <taxon>Cytophagia</taxon>
        <taxon>Cytophagales</taxon>
        <taxon>Cyclobacteriaceae</taxon>
        <taxon>Algoriphagus</taxon>
    </lineage>
</organism>
<dbReference type="OrthoDB" id="66829at2"/>
<accession>A0A4R6T8M7</accession>
<comment type="caution">
    <text evidence="5">The sequence shown here is derived from an EMBL/GenBank/DDBJ whole genome shotgun (WGS) entry which is preliminary data.</text>
</comment>
<evidence type="ECO:0000313" key="5">
    <source>
        <dbReference type="EMBL" id="TDQ18513.1"/>
    </source>
</evidence>
<dbReference type="RefSeq" id="WP_133552007.1">
    <property type="nucleotide sequence ID" value="NZ_SNYF01000005.1"/>
</dbReference>
<dbReference type="AlphaFoldDB" id="A0A4R6T8M7"/>
<sequence length="118" mass="13836">MLTAVNPKLPMRDKKITRDFYVNLLGFRTMGSGNFPEYLMVEKDQVEIHFFLFKDLDPKENYGQIYIRVKGIEKLYQDFLDRKVPIHPKGPLQLKPWGQKEFSILDPDTNLITFGEAV</sequence>
<evidence type="ECO:0000259" key="4">
    <source>
        <dbReference type="PROSITE" id="PS51819"/>
    </source>
</evidence>
<dbReference type="EMBL" id="SNYF01000005">
    <property type="protein sequence ID" value="TDQ18513.1"/>
    <property type="molecule type" value="Genomic_DNA"/>
</dbReference>
<feature type="domain" description="VOC" evidence="4">
    <location>
        <begin position="1"/>
        <end position="117"/>
    </location>
</feature>
<dbReference type="GO" id="GO:0046677">
    <property type="term" value="P:response to antibiotic"/>
    <property type="evidence" value="ECO:0007669"/>
    <property type="project" value="UniProtKB-KW"/>
</dbReference>
<comment type="similarity">
    <text evidence="1">Belongs to the bleomycin resistance protein family.</text>
</comment>
<evidence type="ECO:0000256" key="3">
    <source>
        <dbReference type="ARBA" id="ARBA00023251"/>
    </source>
</evidence>
<dbReference type="InterPro" id="IPR029068">
    <property type="entry name" value="Glyas_Bleomycin-R_OHBP_Dase"/>
</dbReference>
<keyword evidence="6" id="KW-1185">Reference proteome</keyword>
<name>A0A4R6T8M7_9BACT</name>
<gene>
    <name evidence="5" type="ORF">DFQ04_0315</name>
</gene>
<dbReference type="Pfam" id="PF19581">
    <property type="entry name" value="Glyoxalase_7"/>
    <property type="match status" value="1"/>
</dbReference>
<dbReference type="Proteomes" id="UP000294535">
    <property type="component" value="Unassembled WGS sequence"/>
</dbReference>
<reference evidence="5 6" key="1">
    <citation type="submission" date="2019-03" db="EMBL/GenBank/DDBJ databases">
        <title>Genomic Encyclopedia of Type Strains, Phase III (KMG-III): the genomes of soil and plant-associated and newly described type strains.</title>
        <authorList>
            <person name="Whitman W."/>
        </authorList>
    </citation>
    <scope>NUCLEOTIDE SEQUENCE [LARGE SCALE GENOMIC DNA]</scope>
    <source>
        <strain evidence="5 6">CECT 8446</strain>
    </source>
</reference>
<evidence type="ECO:0000256" key="2">
    <source>
        <dbReference type="ARBA" id="ARBA00021572"/>
    </source>
</evidence>
<dbReference type="Gene3D" id="3.10.180.10">
    <property type="entry name" value="2,3-Dihydroxybiphenyl 1,2-Dioxygenase, domain 1"/>
    <property type="match status" value="1"/>
</dbReference>
<dbReference type="PROSITE" id="PS51819">
    <property type="entry name" value="VOC"/>
    <property type="match status" value="1"/>
</dbReference>
<dbReference type="InterPro" id="IPR000335">
    <property type="entry name" value="Bleomycin-R"/>
</dbReference>
<evidence type="ECO:0000256" key="1">
    <source>
        <dbReference type="ARBA" id="ARBA00011051"/>
    </source>
</evidence>
<dbReference type="InterPro" id="IPR037523">
    <property type="entry name" value="VOC_core"/>
</dbReference>
<dbReference type="CDD" id="cd08349">
    <property type="entry name" value="BLMA_like"/>
    <property type="match status" value="1"/>
</dbReference>
<protein>
    <recommendedName>
        <fullName evidence="2">Bleomycin resistance protein</fullName>
    </recommendedName>
</protein>
<evidence type="ECO:0000313" key="6">
    <source>
        <dbReference type="Proteomes" id="UP000294535"/>
    </source>
</evidence>
<keyword evidence="3" id="KW-0046">Antibiotic resistance</keyword>
<proteinExistence type="inferred from homology"/>